<evidence type="ECO:0000256" key="2">
    <source>
        <dbReference type="ARBA" id="ARBA00009340"/>
    </source>
</evidence>
<evidence type="ECO:0000313" key="8">
    <source>
        <dbReference type="EMBL" id="GBC03740.1"/>
    </source>
</evidence>
<accession>A0A2Z6S3R2</accession>
<organism evidence="8 10">
    <name type="scientific">Rhizophagus clarus</name>
    <dbReference type="NCBI Taxonomy" id="94130"/>
    <lineage>
        <taxon>Eukaryota</taxon>
        <taxon>Fungi</taxon>
        <taxon>Fungi incertae sedis</taxon>
        <taxon>Mucoromycota</taxon>
        <taxon>Glomeromycotina</taxon>
        <taxon>Glomeromycetes</taxon>
        <taxon>Glomerales</taxon>
        <taxon>Glomeraceae</taxon>
        <taxon>Rhizophagus</taxon>
    </lineage>
</organism>
<dbReference type="EMBL" id="BLAL01000054">
    <property type="protein sequence ID" value="GES81319.1"/>
    <property type="molecule type" value="Genomic_DNA"/>
</dbReference>
<name>A0A2Z6S3R2_9GLOM</name>
<feature type="domain" description="MMS19 C-terminal" evidence="6">
    <location>
        <begin position="556"/>
        <end position="1000"/>
    </location>
</feature>
<evidence type="ECO:0000256" key="4">
    <source>
        <dbReference type="ARBA" id="ARBA00023242"/>
    </source>
</evidence>
<dbReference type="Pfam" id="PF14500">
    <property type="entry name" value="MMS19_N"/>
    <property type="match status" value="1"/>
</dbReference>
<dbReference type="Proteomes" id="UP000247702">
    <property type="component" value="Unassembled WGS sequence"/>
</dbReference>
<evidence type="ECO:0000313" key="9">
    <source>
        <dbReference type="EMBL" id="GES81319.1"/>
    </source>
</evidence>
<keyword evidence="3" id="KW-0677">Repeat</keyword>
<dbReference type="SUPFAM" id="SSF48371">
    <property type="entry name" value="ARM repeat"/>
    <property type="match status" value="2"/>
</dbReference>
<reference evidence="8 10" key="1">
    <citation type="submission" date="2017-11" db="EMBL/GenBank/DDBJ databases">
        <title>The genome of Rhizophagus clarus HR1 reveals common genetic basis of auxotrophy among arbuscular mycorrhizal fungi.</title>
        <authorList>
            <person name="Kobayashi Y."/>
        </authorList>
    </citation>
    <scope>NUCLEOTIDE SEQUENCE [LARGE SCALE GENOMIC DNA]</scope>
    <source>
        <strain evidence="8 10">HR1</strain>
    </source>
</reference>
<dbReference type="PANTHER" id="PTHR12891:SF0">
    <property type="entry name" value="MMS19 NUCLEOTIDE EXCISION REPAIR PROTEIN HOMOLOG"/>
    <property type="match status" value="1"/>
</dbReference>
<evidence type="ECO:0000256" key="1">
    <source>
        <dbReference type="ARBA" id="ARBA00004123"/>
    </source>
</evidence>
<reference evidence="9" key="2">
    <citation type="submission" date="2019-10" db="EMBL/GenBank/DDBJ databases">
        <title>Conservation and host-specific expression of non-tandemly repeated heterogenous ribosome RNA gene in arbuscular mycorrhizal fungi.</title>
        <authorList>
            <person name="Maeda T."/>
            <person name="Kobayashi Y."/>
            <person name="Nakagawa T."/>
            <person name="Ezawa T."/>
            <person name="Yamaguchi K."/>
            <person name="Bino T."/>
            <person name="Nishimoto Y."/>
            <person name="Shigenobu S."/>
            <person name="Kawaguchi M."/>
        </authorList>
    </citation>
    <scope>NUCLEOTIDE SEQUENCE</scope>
    <source>
        <strain evidence="9">HR1</strain>
    </source>
</reference>
<keyword evidence="5" id="KW-0234">DNA repair</keyword>
<keyword evidence="5" id="KW-0227">DNA damage</keyword>
<gene>
    <name evidence="9" type="ORF">RCL2_000857100</name>
    <name evidence="8" type="ORF">RclHR1_00530015</name>
</gene>
<dbReference type="GO" id="GO:0016226">
    <property type="term" value="P:iron-sulfur cluster assembly"/>
    <property type="evidence" value="ECO:0007669"/>
    <property type="project" value="UniProtKB-UniRule"/>
</dbReference>
<dbReference type="InterPro" id="IPR016024">
    <property type="entry name" value="ARM-type_fold"/>
</dbReference>
<keyword evidence="10" id="KW-1185">Reference proteome</keyword>
<dbReference type="OrthoDB" id="342900at2759"/>
<dbReference type="InterPro" id="IPR039920">
    <property type="entry name" value="MMS19"/>
</dbReference>
<dbReference type="AlphaFoldDB" id="A0A2Z6S3R2"/>
<dbReference type="InterPro" id="IPR029240">
    <property type="entry name" value="MMS19_N"/>
</dbReference>
<dbReference type="Proteomes" id="UP000615446">
    <property type="component" value="Unassembled WGS sequence"/>
</dbReference>
<dbReference type="Gene3D" id="1.25.10.10">
    <property type="entry name" value="Leucine-rich Repeat Variant"/>
    <property type="match status" value="2"/>
</dbReference>
<dbReference type="Pfam" id="PF12460">
    <property type="entry name" value="MMS19_C"/>
    <property type="match status" value="1"/>
</dbReference>
<feature type="domain" description="MMS19 N-terminal" evidence="7">
    <location>
        <begin position="41"/>
        <end position="301"/>
    </location>
</feature>
<dbReference type="InterPro" id="IPR011989">
    <property type="entry name" value="ARM-like"/>
</dbReference>
<dbReference type="GO" id="GO:0097361">
    <property type="term" value="C:cytosolic [4Fe-4S] assembly targeting complex"/>
    <property type="evidence" value="ECO:0007669"/>
    <property type="project" value="UniProtKB-UniRule"/>
</dbReference>
<dbReference type="GO" id="GO:0051604">
    <property type="term" value="P:protein maturation"/>
    <property type="evidence" value="ECO:0007669"/>
    <property type="project" value="UniProtKB-UniRule"/>
</dbReference>
<evidence type="ECO:0000259" key="7">
    <source>
        <dbReference type="Pfam" id="PF14500"/>
    </source>
</evidence>
<dbReference type="GO" id="GO:0006281">
    <property type="term" value="P:DNA repair"/>
    <property type="evidence" value="ECO:0007669"/>
    <property type="project" value="UniProtKB-UniRule"/>
</dbReference>
<keyword evidence="4 5" id="KW-0539">Nucleus</keyword>
<evidence type="ECO:0000256" key="3">
    <source>
        <dbReference type="ARBA" id="ARBA00022737"/>
    </source>
</evidence>
<dbReference type="EMBL" id="BEXD01003904">
    <property type="protein sequence ID" value="GBC03740.1"/>
    <property type="molecule type" value="Genomic_DNA"/>
</dbReference>
<comment type="similarity">
    <text evidence="2 5">Belongs to the MET18/MMS19 family.</text>
</comment>
<evidence type="ECO:0000256" key="5">
    <source>
        <dbReference type="RuleBase" id="RU367072"/>
    </source>
</evidence>
<dbReference type="STRING" id="94130.A0A2Z6S3R2"/>
<dbReference type="GO" id="GO:0005634">
    <property type="term" value="C:nucleus"/>
    <property type="evidence" value="ECO:0007669"/>
    <property type="project" value="UniProtKB-SubCell"/>
</dbReference>
<dbReference type="PANTHER" id="PTHR12891">
    <property type="entry name" value="DNA REPAIR/TRANSCRIPTION PROTEIN MET18/MMS19"/>
    <property type="match status" value="1"/>
</dbReference>
<evidence type="ECO:0000313" key="10">
    <source>
        <dbReference type="Proteomes" id="UP000247702"/>
    </source>
</evidence>
<protein>
    <recommendedName>
        <fullName evidence="5">MMS19 nucleotide excision repair protein</fullName>
    </recommendedName>
</protein>
<dbReference type="InterPro" id="IPR024687">
    <property type="entry name" value="MMS19_C"/>
</dbReference>
<evidence type="ECO:0000259" key="6">
    <source>
        <dbReference type="Pfam" id="PF12460"/>
    </source>
</evidence>
<comment type="subcellular location">
    <subcellularLocation>
        <location evidence="1 5">Nucleus</location>
    </subcellularLocation>
</comment>
<comment type="function">
    <text evidence="5">Key component of the cytosolic iron-sulfur protein assembly (CIA) complex, a multiprotein complex that mediates the incorporation of iron-sulfur cluster into apoproteins specifically involved in DNA metabolism and genomic integrity. In the CIA complex, MMS19 acts as an adapter between early-acting CIA components and a subset of cellular target iron-sulfur proteins.</text>
</comment>
<comment type="caution">
    <text evidence="8">The sequence shown here is derived from an EMBL/GenBank/DDBJ whole genome shotgun (WGS) entry which is preliminary data.</text>
</comment>
<sequence>MERLVRNYMITSNEATEEAKSIVYEIVYNIKSGQATLITLVQVLGEFLTNEDGTIRAKGTGLLSTVLADCPQEQVNNAAINVLVDFYCERLSDTASVPELLQGIESLAHFNSFHNENSLKVAKSIFASVNVQSFQQTTRHYVFQIFDRLLKHHLNALKQMRQDFVTGFIQAMDGEKDPRNLLLAFSLIKLIIHEFDISQHVELLFEVTFCYFPITFKPPPDDPYGITADDLKIALRECLSATPYFAELAMPLLLEKLTSSSGNAKKDSMETLTACAPVYGAKSIVPYLEDLWDYLKDEIVNATDDSFEDIALEAIKSIVATLSSGIINRMDHLQQFLKTVVTECMENLKEPELKLAKPCGKILMYCAMASDPAFNIVMLATLRVLIQQYKENELATRKKGILEVLRVFITASKILYGSIENPLENLDADFVTPLSTFKDSYMEIFSSALLNQNEYSDLRLCGLLGLHDMILLHQFLNDEEIGIILQYFNRAVLEEIDQEISNEALKSLADIAKYKPNIVLEVTLPVFLDNLPCDKDEMKIDIIRGMNVKEANYVKILDALSELAIEPILFEAYVPQILNKLDFASSTENDLEYSESLLKSLHSLLLKKTNHSDISRYVEVIVPHLLTKSIGPSLYDKSEVNNTIQCVFFDKKVIKIVTGIISVITKNLNASEQSIFISQMFEIFVKGNLNLKYLGFSDQEKASFSVEFNPLSVESSFHQQNLTLLFTAAVGSCRKEVPYPLPNISEFLSKIIEISLNTKNELQRHSLAQLGASILNKWNQESELSQFIETKILGELRNHFALSSTGNEAIRQTSLDIFIWLTKALILRAHILGYRCIDQITSRFNDQTLGKRASEGFEVLIGESDSLNKQSFAVIKTLYKQRFFNYCMPILAEGFKLSNDEVKHNYLIALSHLLRNIPKQVLLSELPPLIPLLIYSLSLPDAELKSSTIDTFYIISANAPHIISEHVSSLIPLLLSSTKVDKGNTMRVRISALQCLGILPDHVPFDVLFPFKSKILRELSAALDDKKRLVRKQAVDCRSKWFLFIGPRTD</sequence>
<proteinExistence type="inferred from homology"/>